<keyword evidence="6" id="KW-1185">Reference proteome</keyword>
<evidence type="ECO:0000259" key="3">
    <source>
        <dbReference type="Pfam" id="PF00675"/>
    </source>
</evidence>
<dbReference type="EMBL" id="JADEVV010000002">
    <property type="protein sequence ID" value="MBE9252520.1"/>
    <property type="molecule type" value="Genomic_DNA"/>
</dbReference>
<dbReference type="InterPro" id="IPR011765">
    <property type="entry name" value="Pept_M16_N"/>
</dbReference>
<protein>
    <submittedName>
        <fullName evidence="5">Insulinase family protein</fullName>
    </submittedName>
</protein>
<comment type="similarity">
    <text evidence="1 2">Belongs to the peptidase M16 family.</text>
</comment>
<evidence type="ECO:0000313" key="6">
    <source>
        <dbReference type="Proteomes" id="UP000658720"/>
    </source>
</evidence>
<evidence type="ECO:0000256" key="1">
    <source>
        <dbReference type="ARBA" id="ARBA00007261"/>
    </source>
</evidence>
<dbReference type="InterPro" id="IPR011249">
    <property type="entry name" value="Metalloenz_LuxS/M16"/>
</dbReference>
<organism evidence="5 6">
    <name type="scientific">Synechocystis salina LEGE 00031</name>
    <dbReference type="NCBI Taxonomy" id="1828736"/>
    <lineage>
        <taxon>Bacteria</taxon>
        <taxon>Bacillati</taxon>
        <taxon>Cyanobacteriota</taxon>
        <taxon>Cyanophyceae</taxon>
        <taxon>Synechococcales</taxon>
        <taxon>Merismopediaceae</taxon>
        <taxon>Synechocystis</taxon>
    </lineage>
</organism>
<dbReference type="Gene3D" id="3.30.830.10">
    <property type="entry name" value="Metalloenzyme, LuxS/M16 peptidase-like"/>
    <property type="match status" value="2"/>
</dbReference>
<proteinExistence type="inferred from homology"/>
<dbReference type="PROSITE" id="PS00143">
    <property type="entry name" value="INSULINASE"/>
    <property type="match status" value="1"/>
</dbReference>
<dbReference type="PANTHER" id="PTHR11851:SF49">
    <property type="entry name" value="MITOCHONDRIAL-PROCESSING PEPTIDASE SUBUNIT ALPHA"/>
    <property type="match status" value="1"/>
</dbReference>
<sequence length="430" mass="47628">MDMSLVSVQPCPTKPDFPAKIFTFDRGLTLIHQDLPSVPVAVVDVWVRAGAIAEPDAWPGVAHLLEHMIFKGTKRVPPGAFDQVIEYNGGMANAATSHDYAHFYLTTAADYLPRTLPYLAEILLQAEVPEECLFYEREVVLEEIRGSEDDPDWLGFQALCQLLHPRHAYGRSVLGDATAIQNYTANQLRCFHRTHYQPENMTVVMVGDIRETAAIAYIEDVFDHFGVRSECPPTTPAANHPIQTVKRETLRIPELGPSRLTMGWNGPGIDRLQDNIGLDLLAMVLAGSHCARLVQRLREELGLVFDIQSCFSLQKEASLFTINAYLTSAQAATVEAEICAAIQSLQTTPISAAELARAQRLLCNEFIFSTETPAQLAGLYGYYQTLATAELAIAYPRIVSQYRPEALQSLAQRYLSTEAYALVLLEAAQS</sequence>
<feature type="domain" description="Peptidase M16 C-terminal" evidence="4">
    <location>
        <begin position="183"/>
        <end position="362"/>
    </location>
</feature>
<accession>A0ABR9VMF1</accession>
<name>A0ABR9VMF1_9SYNC</name>
<dbReference type="Pfam" id="PF05193">
    <property type="entry name" value="Peptidase_M16_C"/>
    <property type="match status" value="1"/>
</dbReference>
<evidence type="ECO:0000256" key="2">
    <source>
        <dbReference type="RuleBase" id="RU004447"/>
    </source>
</evidence>
<evidence type="ECO:0000259" key="4">
    <source>
        <dbReference type="Pfam" id="PF05193"/>
    </source>
</evidence>
<comment type="caution">
    <text evidence="5">The sequence shown here is derived from an EMBL/GenBank/DDBJ whole genome shotgun (WGS) entry which is preliminary data.</text>
</comment>
<dbReference type="InterPro" id="IPR007863">
    <property type="entry name" value="Peptidase_M16_C"/>
</dbReference>
<dbReference type="Pfam" id="PF00675">
    <property type="entry name" value="Peptidase_M16"/>
    <property type="match status" value="1"/>
</dbReference>
<gene>
    <name evidence="5" type="ORF">IQ217_01365</name>
</gene>
<feature type="domain" description="Peptidase M16 N-terminal" evidence="3">
    <location>
        <begin position="34"/>
        <end position="174"/>
    </location>
</feature>
<evidence type="ECO:0000313" key="5">
    <source>
        <dbReference type="EMBL" id="MBE9252520.1"/>
    </source>
</evidence>
<dbReference type="SUPFAM" id="SSF63411">
    <property type="entry name" value="LuxS/MPP-like metallohydrolase"/>
    <property type="match status" value="2"/>
</dbReference>
<dbReference type="InterPro" id="IPR050361">
    <property type="entry name" value="MPP/UQCRC_Complex"/>
</dbReference>
<dbReference type="Proteomes" id="UP000658720">
    <property type="component" value="Unassembled WGS sequence"/>
</dbReference>
<dbReference type="PANTHER" id="PTHR11851">
    <property type="entry name" value="METALLOPROTEASE"/>
    <property type="match status" value="1"/>
</dbReference>
<reference evidence="5 6" key="1">
    <citation type="submission" date="2020-10" db="EMBL/GenBank/DDBJ databases">
        <authorList>
            <person name="Castelo-Branco R."/>
            <person name="Eusebio N."/>
            <person name="Adriana R."/>
            <person name="Vieira A."/>
            <person name="Brugerolle De Fraissinette N."/>
            <person name="Rezende De Castro R."/>
            <person name="Schneider M.P."/>
            <person name="Vasconcelos V."/>
            <person name="Leao P.N."/>
        </authorList>
    </citation>
    <scope>NUCLEOTIDE SEQUENCE [LARGE SCALE GENOMIC DNA]</scope>
    <source>
        <strain evidence="5 6">LEGE 00031</strain>
    </source>
</reference>
<dbReference type="InterPro" id="IPR001431">
    <property type="entry name" value="Pept_M16_Zn_BS"/>
</dbReference>